<keyword evidence="2" id="KW-1185">Reference proteome</keyword>
<gene>
    <name evidence="1" type="ORF">RQP52_32495</name>
</gene>
<evidence type="ECO:0008006" key="3">
    <source>
        <dbReference type="Google" id="ProtNLM"/>
    </source>
</evidence>
<evidence type="ECO:0000313" key="1">
    <source>
        <dbReference type="EMBL" id="MDU0205807.1"/>
    </source>
</evidence>
<comment type="caution">
    <text evidence="1">The sequence shown here is derived from an EMBL/GenBank/DDBJ whole genome shotgun (WGS) entry which is preliminary data.</text>
</comment>
<dbReference type="Proteomes" id="UP001260980">
    <property type="component" value="Unassembled WGS sequence"/>
</dbReference>
<proteinExistence type="predicted"/>
<reference evidence="1 2" key="1">
    <citation type="submission" date="2023-10" db="EMBL/GenBank/DDBJ databases">
        <title>Paenibacillus strain PFR10 Genome sequencing and assembly.</title>
        <authorList>
            <person name="Kim I."/>
        </authorList>
    </citation>
    <scope>NUCLEOTIDE SEQUENCE [LARGE SCALE GENOMIC DNA]</scope>
    <source>
        <strain evidence="1 2">PFR10</strain>
    </source>
</reference>
<dbReference type="RefSeq" id="WP_315955681.1">
    <property type="nucleotide sequence ID" value="NZ_JAWCUD010000016.1"/>
</dbReference>
<name>A0ABU3RNQ7_9BACL</name>
<dbReference type="EMBL" id="JAWCUD010000016">
    <property type="protein sequence ID" value="MDU0205807.1"/>
    <property type="molecule type" value="Genomic_DNA"/>
</dbReference>
<sequence length="846" mass="98007">MPRQMIAYNHLLTLDECQPLQPYLAALHVCATDSLHAGMRKKYQDTFTWLVNAGPFINMLLGSWTQPATKLAQFTRLTNIIREEGATPNFPERLRYAFRHNQQNVLLSMRVLTEMGIQPDDVSPTTLEETLFQRCWLRMEAEDGDFSRIRDFLQNPDRFKRAFGKYLEKEEKGFPPAVVLHGFYFITPLQQRILRMFEAIGTQLIFLNLYDEHYPNTFASVEAFLGKWVPRGEWQFSVKPGSGLHYGDRFSSSFEGRSVAPGPAAWPPGLYGFLDFSDFLSHYKEHDALYISPKEVSLNDRLKEYVPEAFDQRHFLSYPIGQYLFHLHLMWNERKSRLELTEKSLFECFASGWLIHEGRNGRQYIKQLHEIFPYFQGCVTLENWRKRAKMLVQIQEGPVEAFGDSENRFQRIAENPMLRFSYFQVSAKDVRAITNLIETLFVQAEVLFTGARKVSIRQHFEKLEQILAGGMGSGDWNEEERKLTQELLDRLRRDFVSDEKFYVEDLSYAISLYLGGDFLENGNEPEMKPVRQYEDADGAALLGSHIHLCGIDEESLPYNSAPLPWPLTRDTLWTLPVCQDEVSMLFMREQFAPQIARYLFYSVLAFSEHVDVSWIRNMDNLTYEESMYVTLLDLDFQPGQAMAELEEGRPPVTIHGDATLAEEALKRYPTDAAAEAVLCPRRFYYSLLAQPFATFSSDFHQQFLFQALLQTGYRLSDSTDEEVTQQMSELFRQWSSVRKRAAAERAMQYKGTFEVNHSQVGNRSYVRGREAFQFLVKYYTDKDTDTDLMEPVREAMRNSQPGTLLLEHIRDQDSQQLDAHPTKLCRFCPHLNDCVDGQYAVDSGGA</sequence>
<protein>
    <recommendedName>
        <fullName evidence="3">PD-(D/E)XK nuclease superfamily protein</fullName>
    </recommendedName>
</protein>
<accession>A0ABU3RNQ7</accession>
<evidence type="ECO:0000313" key="2">
    <source>
        <dbReference type="Proteomes" id="UP001260980"/>
    </source>
</evidence>
<organism evidence="1 2">
    <name type="scientific">Paenibacillus violae</name>
    <dbReference type="NCBI Taxonomy" id="3077234"/>
    <lineage>
        <taxon>Bacteria</taxon>
        <taxon>Bacillati</taxon>
        <taxon>Bacillota</taxon>
        <taxon>Bacilli</taxon>
        <taxon>Bacillales</taxon>
        <taxon>Paenibacillaceae</taxon>
        <taxon>Paenibacillus</taxon>
    </lineage>
</organism>